<proteinExistence type="predicted"/>
<dbReference type="Proteomes" id="UP001595583">
    <property type="component" value="Unassembled WGS sequence"/>
</dbReference>
<dbReference type="EMBL" id="JBHRTK010000012">
    <property type="protein sequence ID" value="MFC3206835.1"/>
    <property type="molecule type" value="Genomic_DNA"/>
</dbReference>
<keyword evidence="2" id="KW-1185">Reference proteome</keyword>
<dbReference type="RefSeq" id="WP_378220639.1">
    <property type="nucleotide sequence ID" value="NZ_JBHRTK010000012.1"/>
</dbReference>
<evidence type="ECO:0000313" key="2">
    <source>
        <dbReference type="Proteomes" id="UP001595583"/>
    </source>
</evidence>
<sequence>MACDDCGAPQEGDVVEHIMNTDVFGVVIGFMGSLVAIRVSPSLNVLWFHSWELREVGDDEYHGDGGKEDVPDNVIPVDFTKKVRLDKNTKTKGAA</sequence>
<evidence type="ECO:0000313" key="1">
    <source>
        <dbReference type="EMBL" id="MFC3206835.1"/>
    </source>
</evidence>
<comment type="caution">
    <text evidence="1">The sequence shown here is derived from an EMBL/GenBank/DDBJ whole genome shotgun (WGS) entry which is preliminary data.</text>
</comment>
<reference evidence="2" key="1">
    <citation type="journal article" date="2019" name="Int. J. Syst. Evol. Microbiol.">
        <title>The Global Catalogue of Microorganisms (GCM) 10K type strain sequencing project: providing services to taxonomists for standard genome sequencing and annotation.</title>
        <authorList>
            <consortium name="The Broad Institute Genomics Platform"/>
            <consortium name="The Broad Institute Genome Sequencing Center for Infectious Disease"/>
            <person name="Wu L."/>
            <person name="Ma J."/>
        </authorList>
    </citation>
    <scope>NUCLEOTIDE SEQUENCE [LARGE SCALE GENOMIC DNA]</scope>
    <source>
        <strain evidence="2">KCTC 52165</strain>
    </source>
</reference>
<accession>A0ABV7K941</accession>
<organism evidence="1 2">
    <name type="scientific">Aquamicrobium soli</name>
    <dbReference type="NCBI Taxonomy" id="1811518"/>
    <lineage>
        <taxon>Bacteria</taxon>
        <taxon>Pseudomonadati</taxon>
        <taxon>Pseudomonadota</taxon>
        <taxon>Alphaproteobacteria</taxon>
        <taxon>Hyphomicrobiales</taxon>
        <taxon>Phyllobacteriaceae</taxon>
        <taxon>Aquamicrobium</taxon>
    </lineage>
</organism>
<protein>
    <submittedName>
        <fullName evidence="1">Uncharacterized protein</fullName>
    </submittedName>
</protein>
<gene>
    <name evidence="1" type="ORF">ACFOHJ_11480</name>
</gene>
<name>A0ABV7K941_9HYPH</name>